<dbReference type="Pfam" id="PF22807">
    <property type="entry name" value="TrAA12"/>
    <property type="match status" value="1"/>
</dbReference>
<sequence length="659" mass="70555">MKFCQSATGCIALAGLALGQTSQRYCDVSTSICYSGWTGGNGVTIGVALPDTNVAPFDTVLQIVSPIANGWVGFSWGGTMPYVPLTIGWVNNASSTVIYSSRMAYGLSLPQPYAAAEYSYLKGTGYNKTHWTLNVRCKGCSQWENTEGKLVSLDTTNPALQFAHGLAPKLPKEPANNRSTFNVHTGFGHWNLDLSQGKNADFDKLIAANLIPDTPTTTPAPTPTPSSTPIWSSTLSTSVIPSTTPGPIQSGIPTSCPNVKDFHSPVLTAKGWKAVKVAGDLTQPRGIIFDTAGNLLVVQNGLGITAHTIGSDGCLTSSTTVLTHRNLNHGIALTPDGKTLYASSATQVYAWSYDAATKSVGNSSRVIVGGMDNRGHVTRTLIIPPKNPKLLIVSHGSNDNFDYDSGNVATGRSCVKVFDTTKTPTDGYNYATGGYQMGYGLRNGVGLAFDGNGMLWEVENSSDEIHRTIGTISTDVHTDNPADEINYLGDPTKENKQWYGYPTCYTVWKPEVITDKTFTIGDQFVLTPNDTFADTTCATKSVPAKLAFAAHSAPLDATFNMAYTSMYVTFHGSWDRVPSTGYKVVEVPFTKSSSGYKPKAPLAQSNTTGYTNILYAPDEGSCSTTQCFRPVSIAKDKFERMYITSDSGAEGELLLLGKV</sequence>
<keyword evidence="1" id="KW-0732">Signal</keyword>
<dbReference type="PANTHER" id="PTHR47797">
    <property type="entry name" value="DEHYDROGENASE, PUTATIVE (AFU_ORTHOLOGUE AFUA_8G05805)-RELATED"/>
    <property type="match status" value="1"/>
</dbReference>
<evidence type="ECO:0000313" key="4">
    <source>
        <dbReference type="EMBL" id="KAF2677202.1"/>
    </source>
</evidence>
<dbReference type="AlphaFoldDB" id="A0A6G1IG68"/>
<dbReference type="Proteomes" id="UP000799291">
    <property type="component" value="Unassembled WGS sequence"/>
</dbReference>
<dbReference type="InterPro" id="IPR011042">
    <property type="entry name" value="6-blade_b-propeller_TolB-like"/>
</dbReference>
<keyword evidence="5" id="KW-1185">Reference proteome</keyword>
<dbReference type="Gene3D" id="2.120.10.30">
    <property type="entry name" value="TolB, C-terminal domain"/>
    <property type="match status" value="1"/>
</dbReference>
<organism evidence="4 5">
    <name type="scientific">Lentithecium fluviatile CBS 122367</name>
    <dbReference type="NCBI Taxonomy" id="1168545"/>
    <lineage>
        <taxon>Eukaryota</taxon>
        <taxon>Fungi</taxon>
        <taxon>Dikarya</taxon>
        <taxon>Ascomycota</taxon>
        <taxon>Pezizomycotina</taxon>
        <taxon>Dothideomycetes</taxon>
        <taxon>Pleosporomycetidae</taxon>
        <taxon>Pleosporales</taxon>
        <taxon>Massarineae</taxon>
        <taxon>Lentitheciaceae</taxon>
        <taxon>Lentithecium</taxon>
    </lineage>
</organism>
<proteinExistence type="predicted"/>
<dbReference type="InterPro" id="IPR015920">
    <property type="entry name" value="Cellobiose_DH-like_cyt"/>
</dbReference>
<dbReference type="PANTHER" id="PTHR47797:SF5">
    <property type="entry name" value="CELLOBIOSE DEHYDROGENASE CYTOCHROME DOMAIN-CONTAINING PROTEIN"/>
    <property type="match status" value="1"/>
</dbReference>
<reference evidence="4" key="1">
    <citation type="journal article" date="2020" name="Stud. Mycol.">
        <title>101 Dothideomycetes genomes: a test case for predicting lifestyles and emergence of pathogens.</title>
        <authorList>
            <person name="Haridas S."/>
            <person name="Albert R."/>
            <person name="Binder M."/>
            <person name="Bloem J."/>
            <person name="Labutti K."/>
            <person name="Salamov A."/>
            <person name="Andreopoulos B."/>
            <person name="Baker S."/>
            <person name="Barry K."/>
            <person name="Bills G."/>
            <person name="Bluhm B."/>
            <person name="Cannon C."/>
            <person name="Castanera R."/>
            <person name="Culley D."/>
            <person name="Daum C."/>
            <person name="Ezra D."/>
            <person name="Gonzalez J."/>
            <person name="Henrissat B."/>
            <person name="Kuo A."/>
            <person name="Liang C."/>
            <person name="Lipzen A."/>
            <person name="Lutzoni F."/>
            <person name="Magnuson J."/>
            <person name="Mondo S."/>
            <person name="Nolan M."/>
            <person name="Ohm R."/>
            <person name="Pangilinan J."/>
            <person name="Park H.-J."/>
            <person name="Ramirez L."/>
            <person name="Alfaro M."/>
            <person name="Sun H."/>
            <person name="Tritt A."/>
            <person name="Yoshinaga Y."/>
            <person name="Zwiers L.-H."/>
            <person name="Turgeon B."/>
            <person name="Goodwin S."/>
            <person name="Spatafora J."/>
            <person name="Crous P."/>
            <person name="Grigoriev I."/>
        </authorList>
    </citation>
    <scope>NUCLEOTIDE SEQUENCE</scope>
    <source>
        <strain evidence="4">CBS 122367</strain>
    </source>
</reference>
<gene>
    <name evidence="4" type="ORF">K458DRAFT_162266</name>
</gene>
<dbReference type="InterPro" id="IPR011041">
    <property type="entry name" value="Quinoprot_gluc/sorb_DH_b-prop"/>
</dbReference>
<evidence type="ECO:0000313" key="5">
    <source>
        <dbReference type="Proteomes" id="UP000799291"/>
    </source>
</evidence>
<feature type="domain" description="Pyrroloquinoline quinone-dependent pyranose dehydrogenase beta-propeller" evidence="3">
    <location>
        <begin position="268"/>
        <end position="657"/>
    </location>
</feature>
<feature type="signal peptide" evidence="1">
    <location>
        <begin position="1"/>
        <end position="19"/>
    </location>
</feature>
<feature type="domain" description="Cellobiose dehydrogenase-like cytochrome" evidence="2">
    <location>
        <begin position="25"/>
        <end position="203"/>
    </location>
</feature>
<protein>
    <submittedName>
        <fullName evidence="4">Iron reductase domain protein</fullName>
    </submittedName>
</protein>
<dbReference type="OrthoDB" id="507128at2759"/>
<evidence type="ECO:0000256" key="1">
    <source>
        <dbReference type="SAM" id="SignalP"/>
    </source>
</evidence>
<name>A0A6G1IG68_9PLEO</name>
<accession>A0A6G1IG68</accession>
<dbReference type="InterPro" id="IPR054539">
    <property type="entry name" value="Beta-prop_PDH"/>
</dbReference>
<dbReference type="SUPFAM" id="SSF50952">
    <property type="entry name" value="Soluble quinoprotein glucose dehydrogenase"/>
    <property type="match status" value="1"/>
</dbReference>
<dbReference type="Pfam" id="PF16010">
    <property type="entry name" value="CDH-cyt"/>
    <property type="match status" value="1"/>
</dbReference>
<dbReference type="CDD" id="cd09630">
    <property type="entry name" value="CDH_like_cytochrome"/>
    <property type="match status" value="1"/>
</dbReference>
<dbReference type="EMBL" id="MU005624">
    <property type="protein sequence ID" value="KAF2677202.1"/>
    <property type="molecule type" value="Genomic_DNA"/>
</dbReference>
<dbReference type="Gene3D" id="2.60.40.1210">
    <property type="entry name" value="Cellobiose dehydrogenase, cytochrome domain"/>
    <property type="match status" value="1"/>
</dbReference>
<evidence type="ECO:0000259" key="3">
    <source>
        <dbReference type="Pfam" id="PF22807"/>
    </source>
</evidence>
<feature type="chain" id="PRO_5026091004" evidence="1">
    <location>
        <begin position="20"/>
        <end position="659"/>
    </location>
</feature>
<evidence type="ECO:0000259" key="2">
    <source>
        <dbReference type="Pfam" id="PF16010"/>
    </source>
</evidence>
<dbReference type="SUPFAM" id="SSF49344">
    <property type="entry name" value="CBD9-like"/>
    <property type="match status" value="1"/>
</dbReference>